<organism evidence="2 3">
    <name type="scientific">Seiridium unicorne</name>
    <dbReference type="NCBI Taxonomy" id="138068"/>
    <lineage>
        <taxon>Eukaryota</taxon>
        <taxon>Fungi</taxon>
        <taxon>Dikarya</taxon>
        <taxon>Ascomycota</taxon>
        <taxon>Pezizomycotina</taxon>
        <taxon>Sordariomycetes</taxon>
        <taxon>Xylariomycetidae</taxon>
        <taxon>Amphisphaeriales</taxon>
        <taxon>Sporocadaceae</taxon>
        <taxon>Seiridium</taxon>
    </lineage>
</organism>
<evidence type="ECO:0000313" key="2">
    <source>
        <dbReference type="EMBL" id="KAK9416500.1"/>
    </source>
</evidence>
<feature type="compositionally biased region" description="Polar residues" evidence="1">
    <location>
        <begin position="72"/>
        <end position="82"/>
    </location>
</feature>
<keyword evidence="3" id="KW-1185">Reference proteome</keyword>
<accession>A0ABR2UPB8</accession>
<feature type="compositionally biased region" description="Low complexity" evidence="1">
    <location>
        <begin position="216"/>
        <end position="231"/>
    </location>
</feature>
<evidence type="ECO:0000313" key="3">
    <source>
        <dbReference type="Proteomes" id="UP001408356"/>
    </source>
</evidence>
<dbReference type="Proteomes" id="UP001408356">
    <property type="component" value="Unassembled WGS sequence"/>
</dbReference>
<feature type="region of interest" description="Disordered" evidence="1">
    <location>
        <begin position="127"/>
        <end position="280"/>
    </location>
</feature>
<comment type="caution">
    <text evidence="2">The sequence shown here is derived from an EMBL/GenBank/DDBJ whole genome shotgun (WGS) entry which is preliminary data.</text>
</comment>
<protein>
    <submittedName>
        <fullName evidence="2">Uncharacterized protein</fullName>
    </submittedName>
</protein>
<feature type="region of interest" description="Disordered" evidence="1">
    <location>
        <begin position="63"/>
        <end position="84"/>
    </location>
</feature>
<proteinExistence type="predicted"/>
<name>A0ABR2UPB8_9PEZI</name>
<gene>
    <name evidence="2" type="ORF">SUNI508_01917</name>
</gene>
<sequence>MDNSIAKLRGEFIEKAKAASHARLKMKKHQALVDLVKSVQPGLRQHLERRWQQLEQDENTRLEEELKEASDDSSNLAHSNGENIGGNILERTLYQSLSPMLQEAGIEPTPTALQTPQEGAMNMKSRPGVKFHKPNIHLAGSSHMNQNARREQKRKRHISPHALYNSDSSGDPDEEIEARPRSKNKKPHPGSQATLDELEHSGEGSHVASQAPGVRPTSTSTSTSTSSPSSSAQTLMEATTSHYASSNRTGLRRATKAQGSYNAKEVFRKLGLSPNLKKSS</sequence>
<dbReference type="EMBL" id="JARVKF010000407">
    <property type="protein sequence ID" value="KAK9416500.1"/>
    <property type="molecule type" value="Genomic_DNA"/>
</dbReference>
<evidence type="ECO:0000256" key="1">
    <source>
        <dbReference type="SAM" id="MobiDB-lite"/>
    </source>
</evidence>
<feature type="compositionally biased region" description="Polar residues" evidence="1">
    <location>
        <begin position="232"/>
        <end position="249"/>
    </location>
</feature>
<reference evidence="2 3" key="1">
    <citation type="journal article" date="2024" name="J. Plant Pathol.">
        <title>Sequence and assembly of the genome of Seiridium unicorne, isolate CBS 538.82, causal agent of cypress canker disease.</title>
        <authorList>
            <person name="Scali E."/>
            <person name="Rocca G.D."/>
            <person name="Danti R."/>
            <person name="Garbelotto M."/>
            <person name="Barberini S."/>
            <person name="Baroncelli R."/>
            <person name="Emiliani G."/>
        </authorList>
    </citation>
    <scope>NUCLEOTIDE SEQUENCE [LARGE SCALE GENOMIC DNA]</scope>
    <source>
        <strain evidence="2 3">BM-138-508</strain>
    </source>
</reference>